<evidence type="ECO:0000256" key="3">
    <source>
        <dbReference type="ARBA" id="ARBA00022670"/>
    </source>
</evidence>
<evidence type="ECO:0000256" key="1">
    <source>
        <dbReference type="ARBA" id="ARBA00006139"/>
    </source>
</evidence>
<evidence type="ECO:0000256" key="9">
    <source>
        <dbReference type="HAMAP-Rule" id="MF_00161"/>
    </source>
</evidence>
<accession>A0A2K8NZK9</accession>
<comment type="catalytic activity">
    <reaction evidence="9">
        <text>Release of signal peptides from bacterial membrane prolipoproteins. Hydrolyzes -Xaa-Yaa-Zaa-|-(S,diacylglyceryl)Cys-, in which Xaa is hydrophobic (preferably Leu), and Yaa (Ala or Ser) and Zaa (Gly or Ala) have small, neutral side chains.</text>
        <dbReference type="EC" id="3.4.23.36"/>
    </reaction>
</comment>
<keyword evidence="4 9" id="KW-0812">Transmembrane</keyword>
<dbReference type="GO" id="GO:0006508">
    <property type="term" value="P:proteolysis"/>
    <property type="evidence" value="ECO:0007669"/>
    <property type="project" value="UniProtKB-KW"/>
</dbReference>
<dbReference type="AlphaFoldDB" id="A0A2K8NZK9"/>
<keyword evidence="7 9" id="KW-1133">Transmembrane helix</keyword>
<comment type="similarity">
    <text evidence="1 9">Belongs to the peptidase A8 family.</text>
</comment>
<dbReference type="Proteomes" id="UP000231896">
    <property type="component" value="Chromosome"/>
</dbReference>
<evidence type="ECO:0000256" key="4">
    <source>
        <dbReference type="ARBA" id="ARBA00022692"/>
    </source>
</evidence>
<comment type="function">
    <text evidence="9">This protein specifically catalyzes the removal of signal peptides from prolipoproteins.</text>
</comment>
<dbReference type="PANTHER" id="PTHR33695">
    <property type="entry name" value="LIPOPROTEIN SIGNAL PEPTIDASE"/>
    <property type="match status" value="1"/>
</dbReference>
<dbReference type="UniPathway" id="UPA00665"/>
<evidence type="ECO:0000256" key="6">
    <source>
        <dbReference type="ARBA" id="ARBA00022801"/>
    </source>
</evidence>
<dbReference type="GO" id="GO:0005886">
    <property type="term" value="C:plasma membrane"/>
    <property type="evidence" value="ECO:0007669"/>
    <property type="project" value="UniProtKB-SubCell"/>
</dbReference>
<feature type="active site" evidence="9">
    <location>
        <position position="143"/>
    </location>
</feature>
<keyword evidence="2 9" id="KW-1003">Cell membrane</keyword>
<evidence type="ECO:0000256" key="8">
    <source>
        <dbReference type="ARBA" id="ARBA00023136"/>
    </source>
</evidence>
<protein>
    <recommendedName>
        <fullName evidence="9">Lipoprotein signal peptidase</fullName>
        <ecNumber evidence="9">3.4.23.36</ecNumber>
    </recommendedName>
    <alternativeName>
        <fullName evidence="9">Prolipoprotein signal peptidase</fullName>
    </alternativeName>
    <alternativeName>
        <fullName evidence="9">Signal peptidase II</fullName>
        <shortName evidence="9">SPase II</shortName>
    </alternativeName>
</protein>
<feature type="active site" evidence="9">
    <location>
        <position position="163"/>
    </location>
</feature>
<feature type="transmembrane region" description="Helical" evidence="9">
    <location>
        <begin position="109"/>
        <end position="126"/>
    </location>
</feature>
<evidence type="ECO:0000256" key="5">
    <source>
        <dbReference type="ARBA" id="ARBA00022750"/>
    </source>
</evidence>
<keyword evidence="5 9" id="KW-0064">Aspartyl protease</keyword>
<dbReference type="InterPro" id="IPR001872">
    <property type="entry name" value="Peptidase_A8"/>
</dbReference>
<gene>
    <name evidence="9 10" type="primary">lspA</name>
    <name evidence="10" type="ORF">EMELA_v1c05380</name>
</gene>
<evidence type="ECO:0000313" key="10">
    <source>
        <dbReference type="EMBL" id="ATZ18073.1"/>
    </source>
</evidence>
<comment type="pathway">
    <text evidence="9">Protein modification; lipoprotein biosynthesis (signal peptide cleavage).</text>
</comment>
<organism evidence="10 11">
    <name type="scientific">Mesoplasma melaleucae</name>
    <dbReference type="NCBI Taxonomy" id="81459"/>
    <lineage>
        <taxon>Bacteria</taxon>
        <taxon>Bacillati</taxon>
        <taxon>Mycoplasmatota</taxon>
        <taxon>Mollicutes</taxon>
        <taxon>Entomoplasmatales</taxon>
        <taxon>Entomoplasmataceae</taxon>
        <taxon>Mesoplasma</taxon>
    </lineage>
</organism>
<evidence type="ECO:0000256" key="7">
    <source>
        <dbReference type="ARBA" id="ARBA00022989"/>
    </source>
</evidence>
<reference evidence="10 11" key="1">
    <citation type="submission" date="2017-11" db="EMBL/GenBank/DDBJ databases">
        <title>Genome sequence of Entomoplasma melaleucae M1 (ATCC 49191).</title>
        <authorList>
            <person name="Lo W.-S."/>
            <person name="Gasparich G.E."/>
            <person name="Kuo C.-H."/>
        </authorList>
    </citation>
    <scope>NUCLEOTIDE SEQUENCE [LARGE SCALE GENOMIC DNA]</scope>
    <source>
        <strain evidence="10 11">M1</strain>
    </source>
</reference>
<dbReference type="PANTHER" id="PTHR33695:SF1">
    <property type="entry name" value="LIPOPROTEIN SIGNAL PEPTIDASE"/>
    <property type="match status" value="1"/>
</dbReference>
<dbReference type="EMBL" id="CP024964">
    <property type="protein sequence ID" value="ATZ18073.1"/>
    <property type="molecule type" value="Genomic_DNA"/>
</dbReference>
<dbReference type="Pfam" id="PF01252">
    <property type="entry name" value="Peptidase_A8"/>
    <property type="match status" value="1"/>
</dbReference>
<proteinExistence type="inferred from homology"/>
<comment type="subcellular location">
    <subcellularLocation>
        <location evidence="9">Cell membrane</location>
        <topology evidence="9">Multi-pass membrane protein</topology>
    </subcellularLocation>
</comment>
<evidence type="ECO:0000256" key="2">
    <source>
        <dbReference type="ARBA" id="ARBA00022475"/>
    </source>
</evidence>
<feature type="transmembrane region" description="Helical" evidence="9">
    <location>
        <begin position="157"/>
        <end position="182"/>
    </location>
</feature>
<dbReference type="GO" id="GO:0004190">
    <property type="term" value="F:aspartic-type endopeptidase activity"/>
    <property type="evidence" value="ECO:0007669"/>
    <property type="project" value="UniProtKB-UniRule"/>
</dbReference>
<name>A0A2K8NZK9_9MOLU</name>
<dbReference type="NCBIfam" id="NF011349">
    <property type="entry name" value="PRK14766.1"/>
    <property type="match status" value="1"/>
</dbReference>
<evidence type="ECO:0000313" key="11">
    <source>
        <dbReference type="Proteomes" id="UP000231896"/>
    </source>
</evidence>
<sequence>MNINLTENIIFLLKHYDYKWKFKLIIAAPIMTVLILLDWIVKWIVVATMQQGESKNFIKGFLNLRYVINLGSAYGNNDSGDKLAQTIVLATLFVVALMIVFVFLNDKKWIITCSVLLAGGFANLLARSWAPANIDGIHGGVVDMFMWDFNFLGSGNYIFNLADMLVNIGIGIGAICLIIEIVNMFRPNKEKAEEEVKNEIQS</sequence>
<feature type="transmembrane region" description="Helical" evidence="9">
    <location>
        <begin position="24"/>
        <end position="45"/>
    </location>
</feature>
<dbReference type="HAMAP" id="MF_00161">
    <property type="entry name" value="LspA"/>
    <property type="match status" value="1"/>
</dbReference>
<keyword evidence="6 9" id="KW-0378">Hydrolase</keyword>
<dbReference type="STRING" id="1408435.GCA_000685885_00501"/>
<dbReference type="KEGG" id="eml:EMELA_v1c05380"/>
<keyword evidence="3 9" id="KW-0645">Protease</keyword>
<keyword evidence="11" id="KW-1185">Reference proteome</keyword>
<dbReference type="OrthoDB" id="398591at2"/>
<dbReference type="EC" id="3.4.23.36" evidence="9"/>
<keyword evidence="8 9" id="KW-0472">Membrane</keyword>
<dbReference type="RefSeq" id="WP_028124094.1">
    <property type="nucleotide sequence ID" value="NZ_CP024964.1"/>
</dbReference>
<feature type="transmembrane region" description="Helical" evidence="9">
    <location>
        <begin position="83"/>
        <end position="104"/>
    </location>
</feature>